<reference evidence="1 2" key="1">
    <citation type="submission" date="2023-07" db="EMBL/GenBank/DDBJ databases">
        <title>Pathogenic bacteria of pear tree diseases.</title>
        <authorList>
            <person name="Zhang Z."/>
            <person name="He L."/>
            <person name="Huang R."/>
        </authorList>
    </citation>
    <scope>NUCLEOTIDE SEQUENCE [LARGE SCALE GENOMIC DNA]</scope>
    <source>
        <strain evidence="1 2">DE2</strain>
    </source>
</reference>
<dbReference type="KEGG" id="epi:Q3V30_12370"/>
<evidence type="ECO:0000313" key="1">
    <source>
        <dbReference type="EMBL" id="WLS77285.1"/>
    </source>
</evidence>
<dbReference type="AlphaFoldDB" id="A0AA50HNT0"/>
<dbReference type="EMBL" id="CP132353">
    <property type="protein sequence ID" value="WLS77285.1"/>
    <property type="molecule type" value="Genomic_DNA"/>
</dbReference>
<proteinExistence type="predicted"/>
<evidence type="ECO:0000313" key="2">
    <source>
        <dbReference type="Proteomes" id="UP001228139"/>
    </source>
</evidence>
<organism evidence="1 2">
    <name type="scientific">Erwinia pyri</name>
    <dbReference type="NCBI Taxonomy" id="3062598"/>
    <lineage>
        <taxon>Bacteria</taxon>
        <taxon>Pseudomonadati</taxon>
        <taxon>Pseudomonadota</taxon>
        <taxon>Gammaproteobacteria</taxon>
        <taxon>Enterobacterales</taxon>
        <taxon>Erwiniaceae</taxon>
        <taxon>Erwinia</taxon>
    </lineage>
</organism>
<name>A0AA50HNT0_9GAMM</name>
<sequence>MKIACLGWGSLIWKQQQLPVKGEWKKDGPAIPIEFCRVGEAGELATAICVNAAPLPVLWAWLETDDLAAARHALSLREGIPAGRADGIGSLTVTERPVGLLAEWAQARGIDAVIWTALPAKSDSVEGKIPSVGDAIAYLSGLEGEKRHHARRYIERVPAQLTTPYRRAIVEALGWEMPDGANI</sequence>
<gene>
    <name evidence="1" type="ORF">Q3V30_12370</name>
</gene>
<dbReference type="RefSeq" id="WP_306206072.1">
    <property type="nucleotide sequence ID" value="NZ_CP132353.1"/>
</dbReference>
<protein>
    <submittedName>
        <fullName evidence="1">Uncharacterized protein</fullName>
    </submittedName>
</protein>
<accession>A0AA50HNT0</accession>
<keyword evidence="2" id="KW-1185">Reference proteome</keyword>
<dbReference type="Proteomes" id="UP001228139">
    <property type="component" value="Chromosome"/>
</dbReference>